<dbReference type="InterPro" id="IPR041679">
    <property type="entry name" value="DNA2/NAM7-like_C"/>
</dbReference>
<evidence type="ECO:0000313" key="2">
    <source>
        <dbReference type="EMBL" id="MBU3838028.1"/>
    </source>
</evidence>
<sequence length="1425" mass="163754">MTDRPEHIDIQSFDFFQRIEKIHTQPAASQDNLRAKYILLYKVLQQACYELTTGVTASFANMFSRLDFICKEKKMTPSDRYAIQTMRRNCNSAMGDNFQADMNEYLYDLRAIVRFISLGFEEDIPASILPQIPHSNRPYSGTRLSHIPYVRASVNSWTENLIFASTDSDEDPMIVINYAKGGYNGDMLYLNDLLEENMQINLLGVKVDEENHYIPELIILHPDFLIDISSLASCFREYGHHPLNYFMSRIKPKANTHHILMGNLAGLFLDDYINERNTQPVTYAGSLKKFFSASALDFCTCPIPDNFHTMAQAQMINIRSFVNDILPHSISSFDRNKVMLEASFICEKLGLQGRVDLLQKDFKVLIEQKSGKKDEYNKRHKEDHFIQMMLYQGVLMYNFGKATEDMQTFLLYSRYTDGLIIEHFTDKLFRESIKLRNMIVCNEMAFSEGAISKVTEEIDTDLLNELQVHNKLWTDYQEPELYKTIQTLKHCSPLEKAYFQRFFTFICKESVLARTGGNDDSSRGFASVWNTPLAEKIENGNILTGLKIKDKRKSSPNKGYDLIELSIPAQGEDFLPNFRKGDIVIFYPYTEKPDVRDEILMKGNITEITHDSVTIILRNGQQNKDIIGGDDDTFAIEHDSSDVSASAGIRGLFSFLSARTDRKELLLGAREPSFNERIKLNGSYGRFDEIILKEKQAEDYFLLVGPPGTGKTSCALRFMVEEALSEKNTSLLLLSYTNRAVDEICSMLVDSGIASETPFIRIGHEMSCDRRFEPFLLKNQLEDCPKLTDIKKKISDTRIFVGTTTAINNRLNLFDIKHFDTAIIDEASQILEPDLIGILSARSGNNNAIDKFVLIGDYKQLPAIALQNAESAKITDPLLNTIGLYDCRNSLFERLYRQSDERAKSVLKKQGRMHPAIAEFPNTTFYSRECLECVPLPHQEEELPYADIPESPDMIERLLTSRRMVFINAPTPENISASSDKANINEARIIASLLKRIYSLTEKYFDADKTVGIIVPYRNQIAMIRKEISSLDIPELMNISIDTVERYQGSQRDIIIYSFTVRNSSQLNFLTSNTFREEDAIIDRKLNVAITRARKQMILTGNPQVLSASITFYKLMEYIRMNNGFIETDTEDFCKCNFRIPSYNMNWETDEKSYSKKPEFEQAFRDIIEKQYSESTSLSGIDIARAKEVISYGRTDFNSLHGIKADEYTLLFNFHEMRKQYSAAMAMYEDCGNWLRKAIRNVSGRVVFCDISYESAASGLAFIDLCRQLNHTDIYYLGIYPTEEMVQTSERFLTSENYRHVKWSLHPRITTVSDSFWKSHSVLPELVIFNMSNIMGCISPIEARHLAMHINQLVHARPTNHYITIYRDDAGNMANRNAYMAFCSHLGREFISLNEQMPMIAKYYLGKNTNIPEYKEFIYEIKSNR</sequence>
<reference evidence="2" key="1">
    <citation type="journal article" date="2021" name="PeerJ">
        <title>Extensive microbial diversity within the chicken gut microbiome revealed by metagenomics and culture.</title>
        <authorList>
            <person name="Gilroy R."/>
            <person name="Ravi A."/>
            <person name="Getino M."/>
            <person name="Pursley I."/>
            <person name="Horton D.L."/>
            <person name="Alikhan N.F."/>
            <person name="Baker D."/>
            <person name="Gharbi K."/>
            <person name="Hall N."/>
            <person name="Watson M."/>
            <person name="Adriaenssens E.M."/>
            <person name="Foster-Nyarko E."/>
            <person name="Jarju S."/>
            <person name="Secka A."/>
            <person name="Antonio M."/>
            <person name="Oren A."/>
            <person name="Chaudhuri R.R."/>
            <person name="La Ragione R."/>
            <person name="Hildebrand F."/>
            <person name="Pallen M.J."/>
        </authorList>
    </citation>
    <scope>NUCLEOTIDE SEQUENCE</scope>
    <source>
        <strain evidence="2">G4-2901</strain>
    </source>
</reference>
<comment type="caution">
    <text evidence="2">The sequence shown here is derived from an EMBL/GenBank/DDBJ whole genome shotgun (WGS) entry which is preliminary data.</text>
</comment>
<dbReference type="Proteomes" id="UP000783796">
    <property type="component" value="Unassembled WGS sequence"/>
</dbReference>
<name>A0A948TBC8_9BACT</name>
<dbReference type="Gene3D" id="3.90.320.10">
    <property type="match status" value="1"/>
</dbReference>
<evidence type="ECO:0000259" key="1">
    <source>
        <dbReference type="PROSITE" id="PS51192"/>
    </source>
</evidence>
<proteinExistence type="predicted"/>
<dbReference type="SUPFAM" id="SSF52540">
    <property type="entry name" value="P-loop containing nucleoside triphosphate hydrolases"/>
    <property type="match status" value="1"/>
</dbReference>
<dbReference type="InterPro" id="IPR047187">
    <property type="entry name" value="SF1_C_Upf1"/>
</dbReference>
<dbReference type="Gene3D" id="3.40.50.300">
    <property type="entry name" value="P-loop containing nucleotide triphosphate hydrolases"/>
    <property type="match status" value="2"/>
</dbReference>
<dbReference type="InterPro" id="IPR041677">
    <property type="entry name" value="DNA2/NAM7_AAA_11"/>
</dbReference>
<dbReference type="PANTHER" id="PTHR10887">
    <property type="entry name" value="DNA2/NAM7 HELICASE FAMILY"/>
    <property type="match status" value="1"/>
</dbReference>
<dbReference type="GO" id="GO:0004386">
    <property type="term" value="F:helicase activity"/>
    <property type="evidence" value="ECO:0007669"/>
    <property type="project" value="InterPro"/>
</dbReference>
<dbReference type="Pfam" id="PF13087">
    <property type="entry name" value="AAA_12"/>
    <property type="match status" value="1"/>
</dbReference>
<feature type="domain" description="Helicase ATP-binding" evidence="1">
    <location>
        <begin position="692"/>
        <end position="861"/>
    </location>
</feature>
<dbReference type="CDD" id="cd18808">
    <property type="entry name" value="SF1_C_Upf1"/>
    <property type="match status" value="1"/>
</dbReference>
<dbReference type="PANTHER" id="PTHR10887:SF495">
    <property type="entry name" value="HELICASE SENATAXIN ISOFORM X1-RELATED"/>
    <property type="match status" value="1"/>
</dbReference>
<dbReference type="InterPro" id="IPR014001">
    <property type="entry name" value="Helicase_ATP-bd"/>
</dbReference>
<dbReference type="InterPro" id="IPR027417">
    <property type="entry name" value="P-loop_NTPase"/>
</dbReference>
<dbReference type="InterPro" id="IPR045055">
    <property type="entry name" value="DNA2/NAM7-like"/>
</dbReference>
<reference evidence="2" key="2">
    <citation type="submission" date="2021-04" db="EMBL/GenBank/DDBJ databases">
        <authorList>
            <person name="Gilroy R."/>
        </authorList>
    </citation>
    <scope>NUCLEOTIDE SEQUENCE</scope>
    <source>
        <strain evidence="2">G4-2901</strain>
    </source>
</reference>
<dbReference type="Pfam" id="PF13086">
    <property type="entry name" value="AAA_11"/>
    <property type="match status" value="2"/>
</dbReference>
<evidence type="ECO:0000313" key="3">
    <source>
        <dbReference type="Proteomes" id="UP000783796"/>
    </source>
</evidence>
<organism evidence="2 3">
    <name type="scientific">Candidatus Phocaeicola faecigallinarum</name>
    <dbReference type="NCBI Taxonomy" id="2838732"/>
    <lineage>
        <taxon>Bacteria</taxon>
        <taxon>Pseudomonadati</taxon>
        <taxon>Bacteroidota</taxon>
        <taxon>Bacteroidia</taxon>
        <taxon>Bacteroidales</taxon>
        <taxon>Bacteroidaceae</taxon>
        <taxon>Phocaeicola</taxon>
    </lineage>
</organism>
<dbReference type="PROSITE" id="PS51192">
    <property type="entry name" value="HELICASE_ATP_BIND_1"/>
    <property type="match status" value="1"/>
</dbReference>
<protein>
    <submittedName>
        <fullName evidence="2">AAA family ATPase</fullName>
    </submittedName>
</protein>
<accession>A0A948TBC8</accession>
<gene>
    <name evidence="2" type="ORF">H9777_06885</name>
</gene>
<dbReference type="EMBL" id="JAHLFW010000062">
    <property type="protein sequence ID" value="MBU3838028.1"/>
    <property type="molecule type" value="Genomic_DNA"/>
</dbReference>
<dbReference type="InterPro" id="IPR011604">
    <property type="entry name" value="PDDEXK-like_dom_sf"/>
</dbReference>